<comment type="caution">
    <text evidence="1">The sequence shown here is derived from an EMBL/GenBank/DDBJ whole genome shotgun (WGS) entry which is preliminary data.</text>
</comment>
<gene>
    <name evidence="1" type="ORF">OHX15_15370</name>
</gene>
<evidence type="ECO:0000313" key="1">
    <source>
        <dbReference type="EMBL" id="MDZ5086768.1"/>
    </source>
</evidence>
<name>A0ACC6MIL5_MYCPF</name>
<keyword evidence="2" id="KW-1185">Reference proteome</keyword>
<evidence type="ECO:0000313" key="2">
    <source>
        <dbReference type="Proteomes" id="UP001289645"/>
    </source>
</evidence>
<organism evidence="1 2">
    <name type="scientific">Mycolicibacterium parafortuitum</name>
    <name type="common">Mycobacterium parafortuitum</name>
    <dbReference type="NCBI Taxonomy" id="39692"/>
    <lineage>
        <taxon>Bacteria</taxon>
        <taxon>Bacillati</taxon>
        <taxon>Actinomycetota</taxon>
        <taxon>Actinomycetes</taxon>
        <taxon>Mycobacteriales</taxon>
        <taxon>Mycobacteriaceae</taxon>
        <taxon>Mycolicibacterium</taxon>
    </lineage>
</organism>
<dbReference type="EMBL" id="JAOXLN010000015">
    <property type="protein sequence ID" value="MDZ5086768.1"/>
    <property type="molecule type" value="Genomic_DNA"/>
</dbReference>
<reference evidence="1 2" key="1">
    <citation type="journal article" date="2021" name="Chemosphere">
        <title>Bioballs carrying a syntrophic Rhodococcus and Mycolicibacterium consortium for simultaneous sorption and biodegradation of fuel oil in contaminated freshwater.</title>
        <authorList>
            <person name="Naloka K."/>
            <person name="Polrit D."/>
            <person name="Muangchinda C."/>
            <person name="Thoetkiattikul H."/>
            <person name="Pinyakong O."/>
        </authorList>
    </citation>
    <scope>NUCLEOTIDE SEQUENCE [LARGE SCALE GENOMIC DNA]</scope>
    <source>
        <strain evidence="1 2">J101</strain>
    </source>
</reference>
<proteinExistence type="predicted"/>
<protein>
    <submittedName>
        <fullName evidence="1">DUF4129 domain-containing protein</fullName>
    </submittedName>
</protein>
<accession>A0ACC6MIL5</accession>
<dbReference type="Proteomes" id="UP001289645">
    <property type="component" value="Unassembled WGS sequence"/>
</dbReference>
<sequence>MPGDGRTVARTITVIVLVLLATVALGGYLPGAAQPDETQEATEGSGSLIAVVAMLVVSMAVIALSLLKRPPPRRAAPARTELPNDGRGYGLPWRPLLLAAAALLIWLTALYLLLRWAAPPVDPPPPAPGADPALSTDAAPPTDTAAPERRDPAPDGGSDMFAILAGTTLVLVVLTVVAAIRGRRRPATVTASSAPEPEPSAPTADPDLARAAELGLAEIGDLSRDPRQAIIACYAAMERELGKSPGASPQDSDTPTEVLARAIDTQVLRSGSAGELVDLFEEARFSAHIMDEGHRAEAVRALQLVQRELAGAP</sequence>